<evidence type="ECO:0000256" key="6">
    <source>
        <dbReference type="SAM" id="MobiDB-lite"/>
    </source>
</evidence>
<evidence type="ECO:0000313" key="8">
    <source>
        <dbReference type="EMBL" id="RDB30242.1"/>
    </source>
</evidence>
<dbReference type="InterPro" id="IPR013087">
    <property type="entry name" value="Znf_C2H2_type"/>
</dbReference>
<evidence type="ECO:0000256" key="4">
    <source>
        <dbReference type="ARBA" id="ARBA00022833"/>
    </source>
</evidence>
<feature type="compositionally biased region" description="Acidic residues" evidence="6">
    <location>
        <begin position="388"/>
        <end position="400"/>
    </location>
</feature>
<evidence type="ECO:0000313" key="9">
    <source>
        <dbReference type="Proteomes" id="UP000076154"/>
    </source>
</evidence>
<feature type="compositionally biased region" description="Polar residues" evidence="6">
    <location>
        <begin position="349"/>
        <end position="366"/>
    </location>
</feature>
<dbReference type="SMART" id="SM00355">
    <property type="entry name" value="ZnF_C2H2"/>
    <property type="match status" value="2"/>
</dbReference>
<protein>
    <submittedName>
        <fullName evidence="8">C2H2 finger domain transcription factor mtfA</fullName>
    </submittedName>
</protein>
<evidence type="ECO:0000259" key="7">
    <source>
        <dbReference type="PROSITE" id="PS50157"/>
    </source>
</evidence>
<feature type="compositionally biased region" description="Polar residues" evidence="6">
    <location>
        <begin position="152"/>
        <end position="171"/>
    </location>
</feature>
<dbReference type="Pfam" id="PF00096">
    <property type="entry name" value="zf-C2H2"/>
    <property type="match status" value="2"/>
</dbReference>
<comment type="caution">
    <text evidence="8">The sequence shown here is derived from an EMBL/GenBank/DDBJ whole genome shotgun (WGS) entry which is preliminary data.</text>
</comment>
<dbReference type="GO" id="GO:0005667">
    <property type="term" value="C:transcription regulator complex"/>
    <property type="evidence" value="ECO:0007669"/>
    <property type="project" value="TreeGrafter"/>
</dbReference>
<feature type="region of interest" description="Disordered" evidence="6">
    <location>
        <begin position="152"/>
        <end position="262"/>
    </location>
</feature>
<evidence type="ECO:0000256" key="1">
    <source>
        <dbReference type="ARBA" id="ARBA00022723"/>
    </source>
</evidence>
<keyword evidence="2" id="KW-0677">Repeat</keyword>
<dbReference type="GO" id="GO:0000981">
    <property type="term" value="F:DNA-binding transcription factor activity, RNA polymerase II-specific"/>
    <property type="evidence" value="ECO:0007669"/>
    <property type="project" value="TreeGrafter"/>
</dbReference>
<name>A0A369K9I8_HYPMA</name>
<feature type="domain" description="C2H2-type" evidence="7">
    <location>
        <begin position="265"/>
        <end position="292"/>
    </location>
</feature>
<feature type="compositionally biased region" description="Polar residues" evidence="6">
    <location>
        <begin position="317"/>
        <end position="328"/>
    </location>
</feature>
<dbReference type="STRING" id="39966.A0A369K9I8"/>
<feature type="region of interest" description="Disordered" evidence="6">
    <location>
        <begin position="313"/>
        <end position="472"/>
    </location>
</feature>
<dbReference type="GO" id="GO:0000978">
    <property type="term" value="F:RNA polymerase II cis-regulatory region sequence-specific DNA binding"/>
    <property type="evidence" value="ECO:0007669"/>
    <property type="project" value="TreeGrafter"/>
</dbReference>
<keyword evidence="1" id="KW-0479">Metal-binding</keyword>
<keyword evidence="9" id="KW-1185">Reference proteome</keyword>
<keyword evidence="4" id="KW-0862">Zinc</keyword>
<feature type="compositionally biased region" description="Basic and acidic residues" evidence="6">
    <location>
        <begin position="188"/>
        <end position="206"/>
    </location>
</feature>
<evidence type="ECO:0000256" key="5">
    <source>
        <dbReference type="PROSITE-ProRule" id="PRU00042"/>
    </source>
</evidence>
<proteinExistence type="predicted"/>
<evidence type="ECO:0000256" key="2">
    <source>
        <dbReference type="ARBA" id="ARBA00022737"/>
    </source>
</evidence>
<dbReference type="InParanoid" id="A0A369K9I8"/>
<dbReference type="GO" id="GO:0000785">
    <property type="term" value="C:chromatin"/>
    <property type="evidence" value="ECO:0007669"/>
    <property type="project" value="TreeGrafter"/>
</dbReference>
<dbReference type="PROSITE" id="PS50157">
    <property type="entry name" value="ZINC_FINGER_C2H2_2"/>
    <property type="match status" value="2"/>
</dbReference>
<feature type="compositionally biased region" description="Polar residues" evidence="6">
    <location>
        <begin position="425"/>
        <end position="442"/>
    </location>
</feature>
<dbReference type="PANTHER" id="PTHR14003">
    <property type="entry name" value="TRANSCRIPTIONAL REPRESSOR PROTEIN YY"/>
    <property type="match status" value="1"/>
</dbReference>
<dbReference type="InterPro" id="IPR036236">
    <property type="entry name" value="Znf_C2H2_sf"/>
</dbReference>
<reference evidence="8" key="1">
    <citation type="submission" date="2018-04" db="EMBL/GenBank/DDBJ databases">
        <title>Whole genome sequencing of Hypsizygus marmoreus.</title>
        <authorList>
            <person name="Choi I.-G."/>
            <person name="Min B."/>
            <person name="Kim J.-G."/>
            <person name="Kim S."/>
            <person name="Oh Y.-L."/>
            <person name="Kong W.-S."/>
            <person name="Park H."/>
            <person name="Jeong J."/>
            <person name="Song E.-S."/>
        </authorList>
    </citation>
    <scope>NUCLEOTIDE SEQUENCE [LARGE SCALE GENOMIC DNA]</scope>
    <source>
        <strain evidence="8">51987-8</strain>
    </source>
</reference>
<feature type="compositionally biased region" description="Acidic residues" evidence="6">
    <location>
        <begin position="371"/>
        <end position="380"/>
    </location>
</feature>
<dbReference type="Proteomes" id="UP000076154">
    <property type="component" value="Unassembled WGS sequence"/>
</dbReference>
<dbReference type="FunFam" id="3.30.160.60:FF:002343">
    <property type="entry name" value="Zinc finger protein 33A"/>
    <property type="match status" value="1"/>
</dbReference>
<feature type="region of interest" description="Disordered" evidence="6">
    <location>
        <begin position="40"/>
        <end position="127"/>
    </location>
</feature>
<evidence type="ECO:0000256" key="3">
    <source>
        <dbReference type="ARBA" id="ARBA00022771"/>
    </source>
</evidence>
<dbReference type="EMBL" id="LUEZ02000005">
    <property type="protein sequence ID" value="RDB30242.1"/>
    <property type="molecule type" value="Genomic_DNA"/>
</dbReference>
<feature type="compositionally biased region" description="Low complexity" evidence="6">
    <location>
        <begin position="443"/>
        <end position="454"/>
    </location>
</feature>
<sequence>MSSTQAAPMPIPVVLPSIHEMFPEHLMKIPPHIRIERISQRGRMPSHHSRSSDYLPPTSSPPGRRRHSTASDTSFSSPRLPHMHMHHASRASIGIPPTNPASYRPTSRDRHVNPRARNPFSTSDSPIFSFDVLRSDPSSSSLQHIASSATFHNRGGSSAGYNPQGEVSNGSAPAFRVSVPDASSVSRGGERYRTSRASHDPTDPVRKVQPTRVGKGSPDQGYSTIISFPVAGSGKGQHAGRDHSPEDPDTGSDDGDLSASSGKKHICSTCLKRFNRPSSLRIHVNTHTGATPFRCPWPDCGREFNVNSNMRRHYRNHTTPGFSRPQTNDTRRRRRRGQSNGLIFVGGNASPTMQRPGSGSSMTPPISSLSMDDDSDEDLSDVAANDGFQDEEEDELDSLPDESVHTSRRPYSRSSDLAESHSYERTTFNRYSQSHMRSANPNLTSSCRSRSSSSPTPPLPGVATSVHQDRIYNPSPPYVRSFTDSRVSTALRPAFHSKSIVRTEIKDEPMSDAW</sequence>
<dbReference type="PANTHER" id="PTHR14003:SF20">
    <property type="entry name" value="FINGER DOMAIN PROTEIN, PUTATIVE (AFU_ORTHOLOGUE AFUA_4G10380)-RELATED"/>
    <property type="match status" value="1"/>
</dbReference>
<feature type="compositionally biased region" description="Acidic residues" evidence="6">
    <location>
        <begin position="247"/>
        <end position="256"/>
    </location>
</feature>
<dbReference type="GO" id="GO:0008270">
    <property type="term" value="F:zinc ion binding"/>
    <property type="evidence" value="ECO:0007669"/>
    <property type="project" value="UniProtKB-KW"/>
</dbReference>
<dbReference type="Gene3D" id="3.30.160.60">
    <property type="entry name" value="Classic Zinc Finger"/>
    <property type="match status" value="2"/>
</dbReference>
<organism evidence="8 9">
    <name type="scientific">Hypsizygus marmoreus</name>
    <name type="common">White beech mushroom</name>
    <name type="synonym">Agaricus marmoreus</name>
    <dbReference type="NCBI Taxonomy" id="39966"/>
    <lineage>
        <taxon>Eukaryota</taxon>
        <taxon>Fungi</taxon>
        <taxon>Dikarya</taxon>
        <taxon>Basidiomycota</taxon>
        <taxon>Agaricomycotina</taxon>
        <taxon>Agaricomycetes</taxon>
        <taxon>Agaricomycetidae</taxon>
        <taxon>Agaricales</taxon>
        <taxon>Tricholomatineae</taxon>
        <taxon>Lyophyllaceae</taxon>
        <taxon>Hypsizygus</taxon>
    </lineage>
</organism>
<dbReference type="PROSITE" id="PS00028">
    <property type="entry name" value="ZINC_FINGER_C2H2_1"/>
    <property type="match status" value="2"/>
</dbReference>
<accession>A0A369K9I8</accession>
<feature type="domain" description="C2H2-type" evidence="7">
    <location>
        <begin position="293"/>
        <end position="318"/>
    </location>
</feature>
<gene>
    <name evidence="8" type="primary">mtfA_1</name>
    <name evidence="8" type="ORF">Hypma_007083</name>
</gene>
<dbReference type="SUPFAM" id="SSF57667">
    <property type="entry name" value="beta-beta-alpha zinc fingers"/>
    <property type="match status" value="1"/>
</dbReference>
<keyword evidence="3 5" id="KW-0863">Zinc-finger</keyword>
<dbReference type="GO" id="GO:0031519">
    <property type="term" value="C:PcG protein complex"/>
    <property type="evidence" value="ECO:0007669"/>
    <property type="project" value="TreeGrafter"/>
</dbReference>
<dbReference type="AlphaFoldDB" id="A0A369K9I8"/>
<dbReference type="OrthoDB" id="6077919at2759"/>